<gene>
    <name evidence="5" type="ORF">H8S45_14950</name>
</gene>
<dbReference type="GO" id="GO:0005304">
    <property type="term" value="F:L-valine transmembrane transporter activity"/>
    <property type="evidence" value="ECO:0007669"/>
    <property type="project" value="TreeGrafter"/>
</dbReference>
<protein>
    <submittedName>
        <fullName evidence="5">ABC transporter ATP-binding protein</fullName>
    </submittedName>
</protein>
<evidence type="ECO:0000256" key="3">
    <source>
        <dbReference type="ARBA" id="ARBA00022840"/>
    </source>
</evidence>
<dbReference type="RefSeq" id="WP_147574471.1">
    <property type="nucleotide sequence ID" value="NZ_JACOPL010000027.1"/>
</dbReference>
<dbReference type="EMBL" id="JACOPL010000027">
    <property type="protein sequence ID" value="MBC5726746.1"/>
    <property type="molecule type" value="Genomic_DNA"/>
</dbReference>
<dbReference type="GO" id="GO:0015188">
    <property type="term" value="F:L-isoleucine transmembrane transporter activity"/>
    <property type="evidence" value="ECO:0007669"/>
    <property type="project" value="TreeGrafter"/>
</dbReference>
<evidence type="ECO:0000313" key="6">
    <source>
        <dbReference type="Proteomes" id="UP000606499"/>
    </source>
</evidence>
<keyword evidence="1" id="KW-0813">Transport</keyword>
<dbReference type="GO" id="GO:0005524">
    <property type="term" value="F:ATP binding"/>
    <property type="evidence" value="ECO:0007669"/>
    <property type="project" value="UniProtKB-KW"/>
</dbReference>
<sequence>MEELLKVNHVTMKFGGLKAINELDMSVSKGEIHGLLGPNGSGKTTCFNVISGVYQPTEGNVFLEGKQINGNERYAINELGIARTFQHISLFSTMSVLENVIVGQHCRTKSGLVSAILRTKKERQEEQKMVERAYELLDFVNLTHRAGELACNLPYGEQRLLEIVRGLASAPKLMMLDEASAGMNSTEKKDLIQIIRAISQQGITVLMIEHDMKLAMSLSDEITVLDHGSKIAEGPPADIQKNQQVIEAYLGKGGVARAK</sequence>
<feature type="domain" description="ABC transporter" evidence="4">
    <location>
        <begin position="5"/>
        <end position="252"/>
    </location>
</feature>
<proteinExistence type="predicted"/>
<dbReference type="PANTHER" id="PTHR45772:SF7">
    <property type="entry name" value="AMINO ACID ABC TRANSPORTER ATP-BINDING PROTEIN"/>
    <property type="match status" value="1"/>
</dbReference>
<dbReference type="InterPro" id="IPR003439">
    <property type="entry name" value="ABC_transporter-like_ATP-bd"/>
</dbReference>
<evidence type="ECO:0000256" key="1">
    <source>
        <dbReference type="ARBA" id="ARBA00022448"/>
    </source>
</evidence>
<dbReference type="SUPFAM" id="SSF52540">
    <property type="entry name" value="P-loop containing nucleoside triphosphate hydrolases"/>
    <property type="match status" value="1"/>
</dbReference>
<dbReference type="Proteomes" id="UP000606499">
    <property type="component" value="Unassembled WGS sequence"/>
</dbReference>
<dbReference type="Pfam" id="PF00005">
    <property type="entry name" value="ABC_tran"/>
    <property type="match status" value="1"/>
</dbReference>
<comment type="caution">
    <text evidence="5">The sequence shown here is derived from an EMBL/GenBank/DDBJ whole genome shotgun (WGS) entry which is preliminary data.</text>
</comment>
<name>A0A923LWM5_9FIRM</name>
<dbReference type="GO" id="GO:0005886">
    <property type="term" value="C:plasma membrane"/>
    <property type="evidence" value="ECO:0007669"/>
    <property type="project" value="TreeGrafter"/>
</dbReference>
<dbReference type="PANTHER" id="PTHR45772">
    <property type="entry name" value="CONSERVED COMPONENT OF ABC TRANSPORTER FOR NATURAL AMINO ACIDS-RELATED"/>
    <property type="match status" value="1"/>
</dbReference>
<reference evidence="5" key="1">
    <citation type="submission" date="2020-08" db="EMBL/GenBank/DDBJ databases">
        <title>Genome public.</title>
        <authorList>
            <person name="Liu C."/>
            <person name="Sun Q."/>
        </authorList>
    </citation>
    <scope>NUCLEOTIDE SEQUENCE</scope>
    <source>
        <strain evidence="5">NSJ-28</strain>
    </source>
</reference>
<dbReference type="InterPro" id="IPR032823">
    <property type="entry name" value="BCA_ABC_TP_C"/>
</dbReference>
<dbReference type="InterPro" id="IPR027417">
    <property type="entry name" value="P-loop_NTPase"/>
</dbReference>
<keyword evidence="2" id="KW-0547">Nucleotide-binding</keyword>
<dbReference type="InterPro" id="IPR051120">
    <property type="entry name" value="ABC_AA/LPS_Transport"/>
</dbReference>
<dbReference type="GO" id="GO:1903805">
    <property type="term" value="P:L-valine import across plasma membrane"/>
    <property type="evidence" value="ECO:0007669"/>
    <property type="project" value="TreeGrafter"/>
</dbReference>
<organism evidence="5 6">
    <name type="scientific">Agathobaculum faecis</name>
    <dbReference type="NCBI Taxonomy" id="2763013"/>
    <lineage>
        <taxon>Bacteria</taxon>
        <taxon>Bacillati</taxon>
        <taxon>Bacillota</taxon>
        <taxon>Clostridia</taxon>
        <taxon>Eubacteriales</taxon>
        <taxon>Butyricicoccaceae</taxon>
        <taxon>Agathobaculum</taxon>
    </lineage>
</organism>
<dbReference type="GO" id="GO:1903806">
    <property type="term" value="P:L-isoleucine import across plasma membrane"/>
    <property type="evidence" value="ECO:0007669"/>
    <property type="project" value="TreeGrafter"/>
</dbReference>
<dbReference type="GO" id="GO:0015808">
    <property type="term" value="P:L-alanine transport"/>
    <property type="evidence" value="ECO:0007669"/>
    <property type="project" value="TreeGrafter"/>
</dbReference>
<dbReference type="Gene3D" id="3.40.50.300">
    <property type="entry name" value="P-loop containing nucleotide triphosphate hydrolases"/>
    <property type="match status" value="1"/>
</dbReference>
<dbReference type="AlphaFoldDB" id="A0A923LWM5"/>
<dbReference type="FunFam" id="3.40.50.300:FF:000421">
    <property type="entry name" value="Branched-chain amino acid ABC transporter ATP-binding protein"/>
    <property type="match status" value="1"/>
</dbReference>
<keyword evidence="3 5" id="KW-0067">ATP-binding</keyword>
<dbReference type="Pfam" id="PF12399">
    <property type="entry name" value="BCA_ABC_TP_C"/>
    <property type="match status" value="1"/>
</dbReference>
<evidence type="ECO:0000256" key="2">
    <source>
        <dbReference type="ARBA" id="ARBA00022741"/>
    </source>
</evidence>
<dbReference type="CDD" id="cd03219">
    <property type="entry name" value="ABC_Mj1267_LivG_branched"/>
    <property type="match status" value="1"/>
</dbReference>
<evidence type="ECO:0000259" key="4">
    <source>
        <dbReference type="PROSITE" id="PS50893"/>
    </source>
</evidence>
<dbReference type="GO" id="GO:0016887">
    <property type="term" value="F:ATP hydrolysis activity"/>
    <property type="evidence" value="ECO:0007669"/>
    <property type="project" value="InterPro"/>
</dbReference>
<dbReference type="PROSITE" id="PS50893">
    <property type="entry name" value="ABC_TRANSPORTER_2"/>
    <property type="match status" value="1"/>
</dbReference>
<evidence type="ECO:0000313" key="5">
    <source>
        <dbReference type="EMBL" id="MBC5726746.1"/>
    </source>
</evidence>
<dbReference type="GO" id="GO:0015192">
    <property type="term" value="F:L-phenylalanine transmembrane transporter activity"/>
    <property type="evidence" value="ECO:0007669"/>
    <property type="project" value="TreeGrafter"/>
</dbReference>
<keyword evidence="6" id="KW-1185">Reference proteome</keyword>
<dbReference type="SMART" id="SM00382">
    <property type="entry name" value="AAA"/>
    <property type="match status" value="1"/>
</dbReference>
<dbReference type="InterPro" id="IPR003593">
    <property type="entry name" value="AAA+_ATPase"/>
</dbReference>
<dbReference type="GO" id="GO:0042941">
    <property type="term" value="P:D-alanine transmembrane transport"/>
    <property type="evidence" value="ECO:0007669"/>
    <property type="project" value="TreeGrafter"/>
</dbReference>
<accession>A0A923LWM5</accession>